<dbReference type="Pfam" id="PF12680">
    <property type="entry name" value="SnoaL_2"/>
    <property type="match status" value="1"/>
</dbReference>
<keyword evidence="3" id="KW-1185">Reference proteome</keyword>
<evidence type="ECO:0000313" key="3">
    <source>
        <dbReference type="Proteomes" id="UP001596548"/>
    </source>
</evidence>
<dbReference type="InterPro" id="IPR032710">
    <property type="entry name" value="NTF2-like_dom_sf"/>
</dbReference>
<organism evidence="2 3">
    <name type="scientific">Paractinoplanes rhizophilus</name>
    <dbReference type="NCBI Taxonomy" id="1416877"/>
    <lineage>
        <taxon>Bacteria</taxon>
        <taxon>Bacillati</taxon>
        <taxon>Actinomycetota</taxon>
        <taxon>Actinomycetes</taxon>
        <taxon>Micromonosporales</taxon>
        <taxon>Micromonosporaceae</taxon>
        <taxon>Paractinoplanes</taxon>
    </lineage>
</organism>
<dbReference type="InterPro" id="IPR037401">
    <property type="entry name" value="SnoaL-like"/>
</dbReference>
<accession>A0ABW2HXC2</accession>
<comment type="caution">
    <text evidence="2">The sequence shown here is derived from an EMBL/GenBank/DDBJ whole genome shotgun (WGS) entry which is preliminary data.</text>
</comment>
<dbReference type="Proteomes" id="UP001596548">
    <property type="component" value="Unassembled WGS sequence"/>
</dbReference>
<protein>
    <submittedName>
        <fullName evidence="2">YybH family protein</fullName>
    </submittedName>
</protein>
<proteinExistence type="predicted"/>
<name>A0ABW2HXC2_9ACTN</name>
<dbReference type="EMBL" id="JBHTBJ010000026">
    <property type="protein sequence ID" value="MFC7277853.1"/>
    <property type="molecule type" value="Genomic_DNA"/>
</dbReference>
<feature type="domain" description="SnoaL-like" evidence="1">
    <location>
        <begin position="10"/>
        <end position="106"/>
    </location>
</feature>
<gene>
    <name evidence="2" type="ORF">ACFQS1_28020</name>
</gene>
<evidence type="ECO:0000259" key="1">
    <source>
        <dbReference type="Pfam" id="PF12680"/>
    </source>
</evidence>
<dbReference type="Gene3D" id="3.10.450.50">
    <property type="match status" value="1"/>
</dbReference>
<dbReference type="SUPFAM" id="SSF54427">
    <property type="entry name" value="NTF2-like"/>
    <property type="match status" value="1"/>
</dbReference>
<evidence type="ECO:0000313" key="2">
    <source>
        <dbReference type="EMBL" id="MFC7277853.1"/>
    </source>
</evidence>
<dbReference type="RefSeq" id="WP_378973988.1">
    <property type="nucleotide sequence ID" value="NZ_JBHTBJ010000026.1"/>
</dbReference>
<sequence>MDFTEALAGHLAAIEARDLAAYLDTVRDGAALIMPNGRLLQGRAAIADFHREWFGDPDWSWRLAPAHTAIAGDTAVAVFTVDYADRDQRGEPYTTRYLLSLTFARDAGGWLLLHDQNTPLP</sequence>
<reference evidence="3" key="1">
    <citation type="journal article" date="2019" name="Int. J. Syst. Evol. Microbiol.">
        <title>The Global Catalogue of Microorganisms (GCM) 10K type strain sequencing project: providing services to taxonomists for standard genome sequencing and annotation.</title>
        <authorList>
            <consortium name="The Broad Institute Genomics Platform"/>
            <consortium name="The Broad Institute Genome Sequencing Center for Infectious Disease"/>
            <person name="Wu L."/>
            <person name="Ma J."/>
        </authorList>
    </citation>
    <scope>NUCLEOTIDE SEQUENCE [LARGE SCALE GENOMIC DNA]</scope>
    <source>
        <strain evidence="3">XZYJT-10</strain>
    </source>
</reference>